<organism evidence="3 4">
    <name type="scientific">Rhynchospora tenuis</name>
    <dbReference type="NCBI Taxonomy" id="198213"/>
    <lineage>
        <taxon>Eukaryota</taxon>
        <taxon>Viridiplantae</taxon>
        <taxon>Streptophyta</taxon>
        <taxon>Embryophyta</taxon>
        <taxon>Tracheophyta</taxon>
        <taxon>Spermatophyta</taxon>
        <taxon>Magnoliopsida</taxon>
        <taxon>Liliopsida</taxon>
        <taxon>Poales</taxon>
        <taxon>Cyperaceae</taxon>
        <taxon>Cyperoideae</taxon>
        <taxon>Rhynchosporeae</taxon>
        <taxon>Rhynchospora</taxon>
    </lineage>
</organism>
<dbReference type="Pfam" id="PF14237">
    <property type="entry name" value="GYF_2"/>
    <property type="match status" value="1"/>
</dbReference>
<evidence type="ECO:0000313" key="4">
    <source>
        <dbReference type="Proteomes" id="UP001210211"/>
    </source>
</evidence>
<sequence length="2569" mass="280707">MDYPSRHAAFSPPSDPSPASPRASGPAASGTSAVSEEPEYLARYMVVKHSWRGRYKRILCLTGTSITTLDPTTLAVTNSYDVAAGDFEAAAPVRGDDVAGSAPLEFSVSVRTDGKGKFRAVRFSSPLRVGILTELHRIKWGRQRIGGPAMEFSVLHLRRRTAEWAPHKLRVTSVGVELLDGLSGDMRWCLDFRDMDSPAVIVLADSYGKRSQEGGGFVLCPMYGRKWKAFMASSGATNTGIISHLINTAKSMVGLTLHVDKSQSMTSSDFIAKRAKDAVGANETPYGEWSVIRLRTAAHGTAYTESLSLAVGPKGGLGEHGDSVSRQLVLTKLSIVERRPDNYEAVVVRPLSSVSALVRFAEEPQMFAIEFNDGSPVHVYASTSRDSLLATVRDVLQTELQCPIPVLPRLTMPGHRIDPPCGRAQIPTLLRGVADSETATMHLKHLGAAAKDTVAEGGSVPGSRARLWRRIREFNACISYSGVPPTIEVPEAVLMAIITMLPANAANLPPEAPPLPPPSPKAAATIVGFISCLRRLLTSRNAASHVMSFPAAVTRIMSLLRNGSEGVAAEAAGLVAMLIGGGPGENTMLTDSKGEWHATYMHTKSMLFSELSYAAILVNRLKPSSVSPLLSMAIVDVFEAMLCEPYGETTQHATFVELLRQVAGLRRRLFALFGHPAESVRETVAVIMRTIAEEDAIAAESMRDAALRDGALLRHLLHAFFLPAGERRNVSRQLVALWADSYQPALELLSRILPPGLVAYLHTRSDAMDDPDSQYDEAPLSRRQKRILQQKKRARVSRGVTAANAQEHGFSPQVHNNNDYINANNVTNVQEATIPHDYMGPPVQEPSTAHPGQYGYYPNAYPSMIPNTDPQYPEQYGIYSADNTMQLIGTEIDNNSNLSGSINADMPVPAQVVVENTPVGSGRLLCNWHEFWKAFGLDHNRADLIWNERTRQELREALQAEVHNLDVEKERTEDIVTGSTANEESTNAPRISWNYSEFYVNYHSLSKEVCVGQYYLRLFLESGSCYLRDPVAFFRALYHRFLCEADIGLKVDGAIPDELGSSDDWCDIGRLDGFGGGGGSQVRELCARAMAIVYEQHHGIIGPFEGTAHITVLLDRTNDRALRHRLLLLLKALTKNLKNVEDCVKVRGVALAVDLLTASHEASERTSIPLQSNLIAATAFMEPQKEWMIIDNDGNRVGPLEKDALRRLWSKKSIDWTTKCWTFGMADWKQLRDIRELRWALASKVPVLTPTQVGDAALSILHSMASAHSDLDDAGEIVTPTPAVKFALSSPRCLPHVAQAILTNEPSIVESAASLLKSIVTRNPKAMIRLYSTGVFYFALAYPGSNLLSISQLFAATHVHQAFHGGEEAAVSASLPLAKRSVLGGLLPESLLYVLERSGPATFASAMVSDSDTPEIIWTHKMRAENLIRQVLQHLGDFPQKLSQHCHSLYDYAPMPPVTYPNLKDEMWCHRYYLRNLCDEIRFPNWPIVEHVEFLQSLLVMWREELTRRPMDLSEEEACKILEISLEEIVINENGSGGSSSSDRRIENIDEEKLKRQYRKLAIRYHPDKNPEGREKFVAVQKAYERLQATMQGLQGPQLWRLLLLLKSQCILYKRYGDVLEPFKYAGYPMLLSSVTVEKDDNNFLSSDRVPLLIAASELVWLTCAASKLNGEELIRDGGIPLLATLLSRCMLVVHPTTPATEPAAVIVTNVMHTLSVLSQFESGREEILRCGGLVEDIVHSTELELVPSAVDAALQTAAHLSISAELQNALLSAGFLWYVLPLLLQYDSTAEESEANAHGVGASVQIAKNTHATLATQALSWLCGSSDEEDLIPYNQAANNALTALLTPKLAAMLKRHTSKDLLANLNANLESPEIIWNSSTRGELLKFIDEQRANQRPDGSYDLTESFSFTYESLSKELHVGNVYLRVYNNQPDYDISEPEAFCASLLRFISELVVSWRSLKSEPENDLDENDATDTSGVETSTPNGHDSAKEAEVITNLQMGLMSLQNLVTSNPSVAAVFSTKDQLVPLFDCLALPVSAESKILQICLTVLSLLTKHAACVEAMVGERSSLILLFQLLHCNPTCRDGALAVLYSLASSPELAWAAAKHGGVVYILELILPAQEGVPLQQRAAAASLLGKLMGQPMHGPRVAITLARFLPDGLVSAVRDGPGEAVVASLERTTETPELVWTPAMSSSLCAQLSTLAADLYQEQMKGRVVDWDVPEQASGQHVMKDEPQVGGIYVRLFLKDPKFPLRNPKRFLEGLLDQYLSSIAATHYEFSQAIDPELPLLFSAALVSLLRVHPALADHVGYLGYVPKLVTAMADEGKREVMASAEVKNGSPVQSNGQDGAEAGPTEPAGPTPQERVRLSILRVLHQLASSTICAEAMATTSSGIPQVVPLLMKAIGWQGGSILALETLKRVVAAGNRARDALVAQGLKAGLVEILLGILDWRAGGKQGLCAQMKWNESEASIGRVLAVEVLHAFATEGAHCAKVREILNSSAVWSAYKDQKHDLFLPSNAQTSAAGVAGLIESSPSQLIYALPAPPTQSALGKLPAPGTSNPNGRQL</sequence>
<dbReference type="InterPro" id="IPR045802">
    <property type="entry name" value="GRV2/DNAJC13_N"/>
</dbReference>
<dbReference type="EMBL" id="JAMRDG010000002">
    <property type="protein sequence ID" value="KAJ3689542.1"/>
    <property type="molecule type" value="Genomic_DNA"/>
</dbReference>
<dbReference type="GO" id="GO:0006898">
    <property type="term" value="P:receptor-mediated endocytosis"/>
    <property type="evidence" value="ECO:0007669"/>
    <property type="project" value="TreeGrafter"/>
</dbReference>
<dbReference type="PANTHER" id="PTHR36983:SF2">
    <property type="entry name" value="DNAJ HOMOLOG SUBFAMILY C MEMBER 13"/>
    <property type="match status" value="1"/>
</dbReference>
<feature type="compositionally biased region" description="Low complexity" evidence="1">
    <location>
        <begin position="20"/>
        <end position="32"/>
    </location>
</feature>
<evidence type="ECO:0000313" key="3">
    <source>
        <dbReference type="EMBL" id="KAJ3689542.1"/>
    </source>
</evidence>
<name>A0AAD5Z9R1_9POAL</name>
<dbReference type="FunFam" id="1.25.10.10:FF:000180">
    <property type="entry name" value="DnaJ homolog subfamily C GRV2"/>
    <property type="match status" value="1"/>
</dbReference>
<dbReference type="GO" id="GO:0010008">
    <property type="term" value="C:endosome membrane"/>
    <property type="evidence" value="ECO:0007669"/>
    <property type="project" value="TreeGrafter"/>
</dbReference>
<proteinExistence type="predicted"/>
<dbReference type="SUPFAM" id="SSF48371">
    <property type="entry name" value="ARM repeat"/>
    <property type="match status" value="2"/>
</dbReference>
<dbReference type="InterPro" id="IPR016024">
    <property type="entry name" value="ARM-type_fold"/>
</dbReference>
<dbReference type="FunFam" id="1.10.287.110:FF:000030">
    <property type="entry name" value="DnaJ homolog subfamily C GRV2"/>
    <property type="match status" value="1"/>
</dbReference>
<dbReference type="InterPro" id="IPR001623">
    <property type="entry name" value="DnaJ_domain"/>
</dbReference>
<dbReference type="PROSITE" id="PS50076">
    <property type="entry name" value="DNAJ_2"/>
    <property type="match status" value="1"/>
</dbReference>
<feature type="region of interest" description="Disordered" evidence="1">
    <location>
        <begin position="1966"/>
        <end position="1992"/>
    </location>
</feature>
<protein>
    <recommendedName>
        <fullName evidence="2">J domain-containing protein</fullName>
    </recommendedName>
</protein>
<dbReference type="InterPro" id="IPR044978">
    <property type="entry name" value="GRV2/DNAJC13"/>
</dbReference>
<dbReference type="Proteomes" id="UP001210211">
    <property type="component" value="Unassembled WGS sequence"/>
</dbReference>
<dbReference type="GO" id="GO:0007032">
    <property type="term" value="P:endosome organization"/>
    <property type="evidence" value="ECO:0007669"/>
    <property type="project" value="InterPro"/>
</dbReference>
<dbReference type="Pfam" id="PF00226">
    <property type="entry name" value="DnaJ"/>
    <property type="match status" value="1"/>
</dbReference>
<dbReference type="InterPro" id="IPR036869">
    <property type="entry name" value="J_dom_sf"/>
</dbReference>
<accession>A0AAD5Z9R1</accession>
<gene>
    <name evidence="3" type="ORF">LUZ61_018706</name>
</gene>
<dbReference type="InterPro" id="IPR025640">
    <property type="entry name" value="GYF_2"/>
</dbReference>
<dbReference type="GO" id="GO:2000641">
    <property type="term" value="P:regulation of early endosome to late endosome transport"/>
    <property type="evidence" value="ECO:0007669"/>
    <property type="project" value="InterPro"/>
</dbReference>
<keyword evidence="4" id="KW-1185">Reference proteome</keyword>
<feature type="domain" description="J" evidence="2">
    <location>
        <begin position="1517"/>
        <end position="1617"/>
    </location>
</feature>
<dbReference type="SMART" id="SM00271">
    <property type="entry name" value="DnaJ"/>
    <property type="match status" value="1"/>
</dbReference>
<dbReference type="InterPro" id="IPR011989">
    <property type="entry name" value="ARM-like"/>
</dbReference>
<dbReference type="Gene3D" id="1.25.10.10">
    <property type="entry name" value="Leucine-rich Repeat Variant"/>
    <property type="match status" value="2"/>
</dbReference>
<reference evidence="3 4" key="1">
    <citation type="journal article" date="2022" name="Cell">
        <title>Repeat-based holocentromeres influence genome architecture and karyotype evolution.</title>
        <authorList>
            <person name="Hofstatter P.G."/>
            <person name="Thangavel G."/>
            <person name="Lux T."/>
            <person name="Neumann P."/>
            <person name="Vondrak T."/>
            <person name="Novak P."/>
            <person name="Zhang M."/>
            <person name="Costa L."/>
            <person name="Castellani M."/>
            <person name="Scott A."/>
            <person name="Toegelov H."/>
            <person name="Fuchs J."/>
            <person name="Mata-Sucre Y."/>
            <person name="Dias Y."/>
            <person name="Vanzela A.L.L."/>
            <person name="Huettel B."/>
            <person name="Almeida C.C.S."/>
            <person name="Simkova H."/>
            <person name="Souza G."/>
            <person name="Pedrosa-Harand A."/>
            <person name="Macas J."/>
            <person name="Mayer K.F.X."/>
            <person name="Houben A."/>
            <person name="Marques A."/>
        </authorList>
    </citation>
    <scope>NUCLEOTIDE SEQUENCE [LARGE SCALE GENOMIC DNA]</scope>
    <source>
        <strain evidence="3">RhyTen1mFocal</strain>
    </source>
</reference>
<evidence type="ECO:0000259" key="2">
    <source>
        <dbReference type="PROSITE" id="PS50076"/>
    </source>
</evidence>
<dbReference type="PANTHER" id="PTHR36983">
    <property type="entry name" value="DNAJ HOMOLOG SUBFAMILY C MEMBER 13"/>
    <property type="match status" value="1"/>
</dbReference>
<feature type="region of interest" description="Disordered" evidence="1">
    <location>
        <begin position="1"/>
        <end position="32"/>
    </location>
</feature>
<dbReference type="Gene3D" id="1.10.287.110">
    <property type="entry name" value="DnaJ domain"/>
    <property type="match status" value="1"/>
</dbReference>
<dbReference type="SUPFAM" id="SSF46565">
    <property type="entry name" value="Chaperone J-domain"/>
    <property type="match status" value="1"/>
</dbReference>
<dbReference type="Pfam" id="PF19432">
    <property type="entry name" value="RME-8_N"/>
    <property type="match status" value="2"/>
</dbReference>
<feature type="compositionally biased region" description="Polar residues" evidence="1">
    <location>
        <begin position="1976"/>
        <end position="1988"/>
    </location>
</feature>
<evidence type="ECO:0000256" key="1">
    <source>
        <dbReference type="SAM" id="MobiDB-lite"/>
    </source>
</evidence>
<comment type="caution">
    <text evidence="3">The sequence shown here is derived from an EMBL/GenBank/DDBJ whole genome shotgun (WGS) entry which is preliminary data.</text>
</comment>
<dbReference type="GO" id="GO:0005783">
    <property type="term" value="C:endoplasmic reticulum"/>
    <property type="evidence" value="ECO:0007669"/>
    <property type="project" value="UniProtKB-ARBA"/>
</dbReference>
<feature type="region of interest" description="Disordered" evidence="1">
    <location>
        <begin position="2337"/>
        <end position="2364"/>
    </location>
</feature>
<dbReference type="CDD" id="cd06257">
    <property type="entry name" value="DnaJ"/>
    <property type="match status" value="1"/>
</dbReference>